<comment type="caution">
    <text evidence="1">The sequence shown here is derived from an EMBL/GenBank/DDBJ whole genome shotgun (WGS) entry which is preliminary data.</text>
</comment>
<organism evidence="1 2">
    <name type="scientific">Bradyrhizobium japonicum</name>
    <dbReference type="NCBI Taxonomy" id="375"/>
    <lineage>
        <taxon>Bacteria</taxon>
        <taxon>Pseudomonadati</taxon>
        <taxon>Pseudomonadota</taxon>
        <taxon>Alphaproteobacteria</taxon>
        <taxon>Hyphomicrobiales</taxon>
        <taxon>Nitrobacteraceae</taxon>
        <taxon>Bradyrhizobium</taxon>
    </lineage>
</organism>
<evidence type="ECO:0000313" key="1">
    <source>
        <dbReference type="EMBL" id="KGT79586.1"/>
    </source>
</evidence>
<proteinExistence type="predicted"/>
<gene>
    <name evidence="1" type="ORF">MA20_12080</name>
</gene>
<dbReference type="RefSeq" id="WP_041955327.1">
    <property type="nucleotide sequence ID" value="NZ_JRPN01000010.1"/>
</dbReference>
<sequence length="81" mass="8942">MSNPNPLFQELSFDPEQVTAVNQAYDLACRTLQNIGQLEVDREIIARGILQAAGSGERDANKLCERAILGLTPVDYRQHGT</sequence>
<name>A0A0A3Y2J6_BRAJP</name>
<evidence type="ECO:0000313" key="2">
    <source>
        <dbReference type="Proteomes" id="UP000030377"/>
    </source>
</evidence>
<dbReference type="EMBL" id="JRPN01000010">
    <property type="protein sequence ID" value="KGT79586.1"/>
    <property type="molecule type" value="Genomic_DNA"/>
</dbReference>
<protein>
    <submittedName>
        <fullName evidence="1">Uncharacterized protein</fullName>
    </submittedName>
</protein>
<accession>A0A0A3Y2J6</accession>
<dbReference type="Proteomes" id="UP000030377">
    <property type="component" value="Unassembled WGS sequence"/>
</dbReference>
<dbReference type="AlphaFoldDB" id="A0A0A3Y2J6"/>
<reference evidence="1 2" key="1">
    <citation type="submission" date="2014-09" db="EMBL/GenBank/DDBJ databases">
        <title>Draft genome of Bradyrhizobium japonicum Is-34.</title>
        <authorList>
            <person name="Tsurumaru H."/>
            <person name="Yamakawa T."/>
            <person name="Hashimoto S."/>
            <person name="Okizaki K."/>
            <person name="Kanesaki Y."/>
            <person name="Yoshikawa H."/>
            <person name="Yajima S."/>
        </authorList>
    </citation>
    <scope>NUCLEOTIDE SEQUENCE [LARGE SCALE GENOMIC DNA]</scope>
    <source>
        <strain evidence="1 2">Is-34</strain>
    </source>
</reference>